<reference evidence="3" key="1">
    <citation type="journal article" date="2018" name="Algal Res.">
        <title>Characterization of plant carbon substrate utilization by Auxenochlorella protothecoides.</title>
        <authorList>
            <person name="Vogler B.W."/>
            <person name="Starkenburg S.R."/>
            <person name="Sudasinghe N."/>
            <person name="Schambach J.Y."/>
            <person name="Rollin J.A."/>
            <person name="Pattathil S."/>
            <person name="Barry A.N."/>
        </authorList>
    </citation>
    <scope>NUCLEOTIDE SEQUENCE [LARGE SCALE GENOMIC DNA]</scope>
    <source>
        <strain evidence="3">UTEX 25</strain>
    </source>
</reference>
<feature type="compositionally biased region" description="Basic residues" evidence="1">
    <location>
        <begin position="117"/>
        <end position="131"/>
    </location>
</feature>
<name>A0A3M7KR56_AUXPR</name>
<feature type="region of interest" description="Disordered" evidence="1">
    <location>
        <begin position="535"/>
        <end position="574"/>
    </location>
</feature>
<feature type="region of interest" description="Disordered" evidence="1">
    <location>
        <begin position="102"/>
        <end position="151"/>
    </location>
</feature>
<feature type="compositionally biased region" description="Basic and acidic residues" evidence="1">
    <location>
        <begin position="14"/>
        <end position="23"/>
    </location>
</feature>
<evidence type="ECO:0000313" key="3">
    <source>
        <dbReference type="Proteomes" id="UP000279271"/>
    </source>
</evidence>
<gene>
    <name evidence="2" type="ORF">APUTEX25_001127</name>
</gene>
<organism evidence="2 3">
    <name type="scientific">Auxenochlorella protothecoides</name>
    <name type="common">Green microalga</name>
    <name type="synonym">Chlorella protothecoides</name>
    <dbReference type="NCBI Taxonomy" id="3075"/>
    <lineage>
        <taxon>Eukaryota</taxon>
        <taxon>Viridiplantae</taxon>
        <taxon>Chlorophyta</taxon>
        <taxon>core chlorophytes</taxon>
        <taxon>Trebouxiophyceae</taxon>
        <taxon>Chlorellales</taxon>
        <taxon>Chlorellaceae</taxon>
        <taxon>Auxenochlorella</taxon>
    </lineage>
</organism>
<sequence>DSQTPPVPPGAVNKLDDAEKRDQQAQNDATVNEWRTAPGEAGTKGRYGKLRTVGDLFATFHAIRMVEEFERRKQAGRADADAALQLLDQTFFYRLRRTRHQSRRARRRCNTTQTTQIKRRGLGKQRRAALAKRKEAAANAAGGPAKGPQQPVQERHIGRLFGLLPCKHGLEAVHITGTLTTLWALLQRHEKYHPGGVEKLTGLQLPKSDDWRIYTVPEALKLLNLEEVHGIPARKKQAIEACLRRKAEEYQVDAEGKRGRKKTGEMEEEKKTDWFVHVGWAFFALLFNFRRFEGCGWYSAGHWRTNGYSVTTSGKRTRGGAPLGAPQGRGIADEYYRRDPPPEDAKVHLYVGIDPGRTKMFTAIDEHANVTSCSSKEFHAMSGSKRRQKTIANWHAKAPPLVKKLHQCPAYKTASTEVLLSRVVKIVPDLREGLAWHRDGKPFRKLRHQAYVGRERAINQLAEQFRAPPGMTTIVGYVRVRNGKEKLVDVWDTKRCTNKACKVNVVNRDVNGAANMLMLTKCFFANALRPTAFGGPPVSSSPTPPPPLVRRSRQPTAPVRSRLREAAVQPAQAR</sequence>
<protein>
    <submittedName>
        <fullName evidence="2">Uncharacterized protein</fullName>
    </submittedName>
</protein>
<feature type="compositionally biased region" description="Low complexity" evidence="1">
    <location>
        <begin position="137"/>
        <end position="151"/>
    </location>
</feature>
<accession>A0A3M7KR56</accession>
<dbReference type="Proteomes" id="UP000279271">
    <property type="component" value="Unassembled WGS sequence"/>
</dbReference>
<proteinExistence type="predicted"/>
<dbReference type="EMBL" id="QOKY01000202">
    <property type="protein sequence ID" value="RMZ53008.1"/>
    <property type="molecule type" value="Genomic_DNA"/>
</dbReference>
<dbReference type="AlphaFoldDB" id="A0A3M7KR56"/>
<evidence type="ECO:0000313" key="2">
    <source>
        <dbReference type="EMBL" id="RMZ53008.1"/>
    </source>
</evidence>
<feature type="compositionally biased region" description="Basic and acidic residues" evidence="1">
    <location>
        <begin position="331"/>
        <end position="340"/>
    </location>
</feature>
<feature type="region of interest" description="Disordered" evidence="1">
    <location>
        <begin position="312"/>
        <end position="340"/>
    </location>
</feature>
<feature type="non-terminal residue" evidence="2">
    <location>
        <position position="1"/>
    </location>
</feature>
<evidence type="ECO:0000256" key="1">
    <source>
        <dbReference type="SAM" id="MobiDB-lite"/>
    </source>
</evidence>
<comment type="caution">
    <text evidence="2">The sequence shown here is derived from an EMBL/GenBank/DDBJ whole genome shotgun (WGS) entry which is preliminary data.</text>
</comment>
<feature type="region of interest" description="Disordered" evidence="1">
    <location>
        <begin position="1"/>
        <end position="30"/>
    </location>
</feature>